<dbReference type="Gene3D" id="3.30.200.20">
    <property type="entry name" value="Phosphorylase Kinase, domain 1"/>
    <property type="match status" value="1"/>
</dbReference>
<keyword evidence="4 7" id="KW-0418">Kinase</keyword>
<evidence type="ECO:0000256" key="3">
    <source>
        <dbReference type="ARBA" id="ARBA00022741"/>
    </source>
</evidence>
<proteinExistence type="predicted"/>
<keyword evidence="8" id="KW-1185">Reference proteome</keyword>
<evidence type="ECO:0000259" key="6">
    <source>
        <dbReference type="PROSITE" id="PS50011"/>
    </source>
</evidence>
<dbReference type="Pfam" id="PF00069">
    <property type="entry name" value="Pkinase"/>
    <property type="match status" value="1"/>
</dbReference>
<name>A0AAD6XAS6_9AGAR</name>
<dbReference type="AlphaFoldDB" id="A0AAD6XAS6"/>
<feature type="non-terminal residue" evidence="7">
    <location>
        <position position="411"/>
    </location>
</feature>
<dbReference type="PROSITE" id="PS00108">
    <property type="entry name" value="PROTEIN_KINASE_ST"/>
    <property type="match status" value="1"/>
</dbReference>
<dbReference type="Proteomes" id="UP001218188">
    <property type="component" value="Unassembled WGS sequence"/>
</dbReference>
<gene>
    <name evidence="7" type="ORF">C8F04DRAFT_1031611</name>
</gene>
<dbReference type="SMART" id="SM00220">
    <property type="entry name" value="S_TKc"/>
    <property type="match status" value="1"/>
</dbReference>
<keyword evidence="1" id="KW-0723">Serine/threonine-protein kinase</keyword>
<feature type="domain" description="Protein kinase" evidence="6">
    <location>
        <begin position="34"/>
        <end position="322"/>
    </location>
</feature>
<dbReference type="SUPFAM" id="SSF56112">
    <property type="entry name" value="Protein kinase-like (PK-like)"/>
    <property type="match status" value="1"/>
</dbReference>
<evidence type="ECO:0000256" key="2">
    <source>
        <dbReference type="ARBA" id="ARBA00022679"/>
    </source>
</evidence>
<sequence>MSSNVLSCVSVESVSQTSATSAAFPDLSPCLTDFDTLLLIGRTKSSSVYLVRAKATQKLYALKQAQKKAQAADLEQEQYILKSIAGLQDAPESLLSLVASWSDSEYFYVLTSWCAGKDLSSLLTNGQCFSAERTKEHMVQLIVAVQALHDLKVVHRDIKPANVFLTQDGNVVLGDFGFAKCFASTPTNGYKEPTEVSFDVDPNASTGSFLKPTEDDVSCTTRERCGTLHWMSPAQYAGTPYSFDADIWSLGVLMFQMSTGKLPFGEKTTTSAELRAAYAKDPIAFKSEYGIAADAQDLISGMLVKDANIRMTLEEVKAHPYFLGVDWTMAGRHRGSTPWAPPAAFVPKDPPRKTLIQTGVAHGPGMDSFAFVKPGFYKKPNAFKVFAAKVVCVFSGGAKSKATTAEAQPSV</sequence>
<comment type="caution">
    <text evidence="7">The sequence shown here is derived from an EMBL/GenBank/DDBJ whole genome shotgun (WGS) entry which is preliminary data.</text>
</comment>
<dbReference type="EMBL" id="JARJCM010000018">
    <property type="protein sequence ID" value="KAJ7041181.1"/>
    <property type="molecule type" value="Genomic_DNA"/>
</dbReference>
<protein>
    <submittedName>
        <fullName evidence="7">Kinase-like domain-containing protein</fullName>
    </submittedName>
</protein>
<dbReference type="InterPro" id="IPR000719">
    <property type="entry name" value="Prot_kinase_dom"/>
</dbReference>
<evidence type="ECO:0000313" key="7">
    <source>
        <dbReference type="EMBL" id="KAJ7041181.1"/>
    </source>
</evidence>
<organism evidence="7 8">
    <name type="scientific">Mycena alexandri</name>
    <dbReference type="NCBI Taxonomy" id="1745969"/>
    <lineage>
        <taxon>Eukaryota</taxon>
        <taxon>Fungi</taxon>
        <taxon>Dikarya</taxon>
        <taxon>Basidiomycota</taxon>
        <taxon>Agaricomycotina</taxon>
        <taxon>Agaricomycetes</taxon>
        <taxon>Agaricomycetidae</taxon>
        <taxon>Agaricales</taxon>
        <taxon>Marasmiineae</taxon>
        <taxon>Mycenaceae</taxon>
        <taxon>Mycena</taxon>
    </lineage>
</organism>
<dbReference type="GO" id="GO:0004674">
    <property type="term" value="F:protein serine/threonine kinase activity"/>
    <property type="evidence" value="ECO:0007669"/>
    <property type="project" value="UniProtKB-KW"/>
</dbReference>
<evidence type="ECO:0000256" key="1">
    <source>
        <dbReference type="ARBA" id="ARBA00022527"/>
    </source>
</evidence>
<dbReference type="InterPro" id="IPR011009">
    <property type="entry name" value="Kinase-like_dom_sf"/>
</dbReference>
<dbReference type="PANTHER" id="PTHR24351">
    <property type="entry name" value="RIBOSOMAL PROTEIN S6 KINASE"/>
    <property type="match status" value="1"/>
</dbReference>
<dbReference type="PROSITE" id="PS50011">
    <property type="entry name" value="PROTEIN_KINASE_DOM"/>
    <property type="match status" value="1"/>
</dbReference>
<evidence type="ECO:0000313" key="8">
    <source>
        <dbReference type="Proteomes" id="UP001218188"/>
    </source>
</evidence>
<reference evidence="7" key="1">
    <citation type="submission" date="2023-03" db="EMBL/GenBank/DDBJ databases">
        <title>Massive genome expansion in bonnet fungi (Mycena s.s.) driven by repeated elements and novel gene families across ecological guilds.</title>
        <authorList>
            <consortium name="Lawrence Berkeley National Laboratory"/>
            <person name="Harder C.B."/>
            <person name="Miyauchi S."/>
            <person name="Viragh M."/>
            <person name="Kuo A."/>
            <person name="Thoen E."/>
            <person name="Andreopoulos B."/>
            <person name="Lu D."/>
            <person name="Skrede I."/>
            <person name="Drula E."/>
            <person name="Henrissat B."/>
            <person name="Morin E."/>
            <person name="Kohler A."/>
            <person name="Barry K."/>
            <person name="LaButti K."/>
            <person name="Morin E."/>
            <person name="Salamov A."/>
            <person name="Lipzen A."/>
            <person name="Mereny Z."/>
            <person name="Hegedus B."/>
            <person name="Baldrian P."/>
            <person name="Stursova M."/>
            <person name="Weitz H."/>
            <person name="Taylor A."/>
            <person name="Grigoriev I.V."/>
            <person name="Nagy L.G."/>
            <person name="Martin F."/>
            <person name="Kauserud H."/>
        </authorList>
    </citation>
    <scope>NUCLEOTIDE SEQUENCE</scope>
    <source>
        <strain evidence="7">CBHHK200</strain>
    </source>
</reference>
<evidence type="ECO:0000256" key="5">
    <source>
        <dbReference type="ARBA" id="ARBA00022840"/>
    </source>
</evidence>
<dbReference type="InterPro" id="IPR008271">
    <property type="entry name" value="Ser/Thr_kinase_AS"/>
</dbReference>
<evidence type="ECO:0000256" key="4">
    <source>
        <dbReference type="ARBA" id="ARBA00022777"/>
    </source>
</evidence>
<keyword evidence="2" id="KW-0808">Transferase</keyword>
<accession>A0AAD6XAS6</accession>
<dbReference type="Gene3D" id="1.10.510.10">
    <property type="entry name" value="Transferase(Phosphotransferase) domain 1"/>
    <property type="match status" value="1"/>
</dbReference>
<keyword evidence="5" id="KW-0067">ATP-binding</keyword>
<dbReference type="GO" id="GO:0005524">
    <property type="term" value="F:ATP binding"/>
    <property type="evidence" value="ECO:0007669"/>
    <property type="project" value="UniProtKB-KW"/>
</dbReference>
<keyword evidence="3" id="KW-0547">Nucleotide-binding</keyword>